<evidence type="ECO:0000313" key="1">
    <source>
        <dbReference type="EMBL" id="CRZ03196.1"/>
    </source>
</evidence>
<sequence length="110" mass="12795">HRPRLHLLCNRYPPHRISSALLITNPSLSSDQNKVAINHVNRSMRYHTGIILHDERLLFPKFTSYIIACMWNRHQNCTVVNYGDGSHNINRIMKIVTTVDQLCQFDNDAI</sequence>
<proteinExistence type="predicted"/>
<protein>
    <submittedName>
        <fullName evidence="1">Uncharacterized protein</fullName>
    </submittedName>
</protein>
<feature type="non-terminal residue" evidence="1">
    <location>
        <position position="1"/>
    </location>
</feature>
<feature type="non-terminal residue" evidence="1">
    <location>
        <position position="110"/>
    </location>
</feature>
<accession>A0A0H5QP93</accession>
<name>A0A0H5QP93_9EUKA</name>
<reference evidence="1" key="1">
    <citation type="submission" date="2015-04" db="EMBL/GenBank/DDBJ databases">
        <title>The genome sequence of the plant pathogenic Rhizarian Plasmodiophora brassicae reveals insights in its biotrophic life cycle and the origin of chitin synthesis.</title>
        <authorList>
            <person name="Schwelm A."/>
            <person name="Fogelqvist J."/>
            <person name="Knaust A."/>
            <person name="Julke S."/>
            <person name="Lilja T."/>
            <person name="Dhandapani V."/>
            <person name="Bonilla-Rosso G."/>
            <person name="Karlsson M."/>
            <person name="Shevchenko A."/>
            <person name="Choi S.R."/>
            <person name="Kim H.G."/>
            <person name="Park J.Y."/>
            <person name="Lim Y.P."/>
            <person name="Ludwig-Muller J."/>
            <person name="Dixelius C."/>
        </authorList>
    </citation>
    <scope>NUCLEOTIDE SEQUENCE</scope>
    <source>
        <tissue evidence="1">Potato root galls</tissue>
    </source>
</reference>
<dbReference type="AlphaFoldDB" id="A0A0H5QP93"/>
<organism evidence="1">
    <name type="scientific">Spongospora subterranea</name>
    <dbReference type="NCBI Taxonomy" id="70186"/>
    <lineage>
        <taxon>Eukaryota</taxon>
        <taxon>Sar</taxon>
        <taxon>Rhizaria</taxon>
        <taxon>Endomyxa</taxon>
        <taxon>Phytomyxea</taxon>
        <taxon>Plasmodiophorida</taxon>
        <taxon>Plasmodiophoridae</taxon>
        <taxon>Spongospora</taxon>
    </lineage>
</organism>
<dbReference type="EMBL" id="HACM01002754">
    <property type="protein sequence ID" value="CRZ03196.1"/>
    <property type="molecule type" value="Transcribed_RNA"/>
</dbReference>